<dbReference type="OrthoDB" id="9801899at2"/>
<evidence type="ECO:0000256" key="6">
    <source>
        <dbReference type="ARBA" id="ARBA00031828"/>
    </source>
</evidence>
<evidence type="ECO:0000256" key="3">
    <source>
        <dbReference type="ARBA" id="ARBA00022723"/>
    </source>
</evidence>
<dbReference type="GO" id="GO:0016791">
    <property type="term" value="F:phosphatase activity"/>
    <property type="evidence" value="ECO:0007669"/>
    <property type="project" value="InterPro"/>
</dbReference>
<feature type="binding site" evidence="10">
    <location>
        <position position="28"/>
    </location>
    <ligand>
        <name>Mg(2+)</name>
        <dbReference type="ChEBI" id="CHEBI:18420"/>
    </ligand>
</feature>
<keyword evidence="3 10" id="KW-0479">Metal-binding</keyword>
<feature type="site" description="Stabilizes the phosphoryl group" evidence="9">
    <location>
        <position position="126"/>
    </location>
</feature>
<feature type="binding site" evidence="10">
    <location>
        <position position="122"/>
    </location>
    <ligand>
        <name>Zn(2+)</name>
        <dbReference type="ChEBI" id="CHEBI:29105"/>
    </ligand>
</feature>
<dbReference type="RefSeq" id="WP_007935063.1">
    <property type="nucleotide sequence ID" value="NZ_AKVJ01000029.1"/>
</dbReference>
<dbReference type="Pfam" id="PF13242">
    <property type="entry name" value="Hydrolase_like"/>
    <property type="match status" value="1"/>
</dbReference>
<dbReference type="InterPro" id="IPR036412">
    <property type="entry name" value="HAD-like_sf"/>
</dbReference>
<dbReference type="GO" id="GO:0005737">
    <property type="term" value="C:cytoplasm"/>
    <property type="evidence" value="ECO:0007669"/>
    <property type="project" value="UniProtKB-SubCell"/>
</dbReference>
<dbReference type="Gene3D" id="3.40.50.1000">
    <property type="entry name" value="HAD superfamily/HAD-like"/>
    <property type="match status" value="1"/>
</dbReference>
<protein>
    <recommendedName>
        <fullName evidence="6 7">D,D-heptose 1,7-bisphosphate phosphatase</fullName>
        <ecNumber evidence="7">3.1.3.-</ecNumber>
    </recommendedName>
</protein>
<evidence type="ECO:0000256" key="7">
    <source>
        <dbReference type="PIRNR" id="PIRNR004682"/>
    </source>
</evidence>
<dbReference type="InterPro" id="IPR023214">
    <property type="entry name" value="HAD_sf"/>
</dbReference>
<feature type="binding site" evidence="10">
    <location>
        <position position="109"/>
    </location>
    <ligand>
        <name>Zn(2+)</name>
        <dbReference type="ChEBI" id="CHEBI:29105"/>
    </ligand>
</feature>
<reference evidence="11 12" key="1">
    <citation type="journal article" date="2012" name="J. Bacteriol.">
        <title>Draft Genome Sequences for Two Metal-Reducing Pelosinus fermentans Strains Isolated from a Cr(VI)-Contaminated Site and for Type Strain R7.</title>
        <authorList>
            <person name="Brown S.D."/>
            <person name="Podar M."/>
            <person name="Klingeman D.M."/>
            <person name="Johnson C.M."/>
            <person name="Yang Z.K."/>
            <person name="Utturkar S.M."/>
            <person name="Land M.L."/>
            <person name="Mosher J.J."/>
            <person name="Hurt R.A.Jr."/>
            <person name="Phelps T.J."/>
            <person name="Palumbo A.V."/>
            <person name="Arkin A.P."/>
            <person name="Hazen T.C."/>
            <person name="Elias D.A."/>
        </authorList>
    </citation>
    <scope>NUCLEOTIDE SEQUENCE [LARGE SCALE GENOMIC DNA]</scope>
    <source>
        <strain evidence="11 12">B4</strain>
    </source>
</reference>
<evidence type="ECO:0000313" key="11">
    <source>
        <dbReference type="EMBL" id="EIW17747.1"/>
    </source>
</evidence>
<evidence type="ECO:0000256" key="8">
    <source>
        <dbReference type="PIRSR" id="PIRSR004682-1"/>
    </source>
</evidence>
<dbReference type="CDD" id="cd07503">
    <property type="entry name" value="HAD_HisB-N"/>
    <property type="match status" value="1"/>
</dbReference>
<comment type="subcellular location">
    <subcellularLocation>
        <location evidence="1 7">Cytoplasm</location>
    </subcellularLocation>
</comment>
<comment type="cofactor">
    <cofactor evidence="10">
        <name>Zn(2+)</name>
        <dbReference type="ChEBI" id="CHEBI:29105"/>
    </cofactor>
</comment>
<evidence type="ECO:0000256" key="10">
    <source>
        <dbReference type="PIRSR" id="PIRSR004682-4"/>
    </source>
</evidence>
<keyword evidence="12" id="KW-1185">Reference proteome</keyword>
<comment type="cofactor">
    <cofactor evidence="10">
        <name>Mg(2+)</name>
        <dbReference type="ChEBI" id="CHEBI:18420"/>
    </cofactor>
</comment>
<evidence type="ECO:0000256" key="1">
    <source>
        <dbReference type="ARBA" id="ARBA00004496"/>
    </source>
</evidence>
<dbReference type="Pfam" id="PF13344">
    <property type="entry name" value="Hydrolase_6"/>
    <property type="match status" value="1"/>
</dbReference>
<proteinExistence type="inferred from homology"/>
<dbReference type="NCBIfam" id="TIGR01656">
    <property type="entry name" value="Histidinol-ppas"/>
    <property type="match status" value="1"/>
</dbReference>
<dbReference type="Proteomes" id="UP000004324">
    <property type="component" value="Unassembled WGS sequence"/>
</dbReference>
<feature type="active site" description="Nucleophile" evidence="8">
    <location>
        <position position="26"/>
    </location>
</feature>
<dbReference type="InterPro" id="IPR006543">
    <property type="entry name" value="Histidinol-phos"/>
</dbReference>
<keyword evidence="4 7" id="KW-0378">Hydrolase</keyword>
<feature type="binding site" evidence="10">
    <location>
        <position position="151"/>
    </location>
    <ligand>
        <name>Mg(2+)</name>
        <dbReference type="ChEBI" id="CHEBI:18420"/>
    </ligand>
</feature>
<dbReference type="InterPro" id="IPR006357">
    <property type="entry name" value="HAD-SF_hydro_IIA"/>
</dbReference>
<feature type="binding site" evidence="10">
    <location>
        <position position="26"/>
    </location>
    <ligand>
        <name>Mg(2+)</name>
        <dbReference type="ChEBI" id="CHEBI:18420"/>
    </ligand>
</feature>
<feature type="active site" description="Proton donor" evidence="8">
    <location>
        <position position="28"/>
    </location>
</feature>
<keyword evidence="10" id="KW-0460">Magnesium</keyword>
<keyword evidence="2 7" id="KW-0963">Cytoplasm</keyword>
<dbReference type="EMBL" id="AKVJ01000029">
    <property type="protein sequence ID" value="EIW17747.1"/>
    <property type="molecule type" value="Genomic_DNA"/>
</dbReference>
<dbReference type="PIRSF" id="PIRSF004682">
    <property type="entry name" value="GmhB"/>
    <property type="match status" value="1"/>
</dbReference>
<gene>
    <name evidence="11" type="ORF">FB4_3790</name>
</gene>
<keyword evidence="5 7" id="KW-0119">Carbohydrate metabolism</keyword>
<evidence type="ECO:0000256" key="9">
    <source>
        <dbReference type="PIRSR" id="PIRSR004682-3"/>
    </source>
</evidence>
<comment type="similarity">
    <text evidence="7">Belongs to the gmhB family.</text>
</comment>
<feature type="binding site" evidence="10">
    <location>
        <position position="124"/>
    </location>
    <ligand>
        <name>Zn(2+)</name>
        <dbReference type="ChEBI" id="CHEBI:29105"/>
    </ligand>
</feature>
<dbReference type="SUPFAM" id="SSF56784">
    <property type="entry name" value="HAD-like"/>
    <property type="match status" value="1"/>
</dbReference>
<dbReference type="GO" id="GO:0046872">
    <property type="term" value="F:metal ion binding"/>
    <property type="evidence" value="ECO:0007669"/>
    <property type="project" value="UniProtKB-KW"/>
</dbReference>
<dbReference type="NCBIfam" id="TIGR01662">
    <property type="entry name" value="HAD-SF-IIIA"/>
    <property type="match status" value="1"/>
</dbReference>
<evidence type="ECO:0000256" key="5">
    <source>
        <dbReference type="ARBA" id="ARBA00023277"/>
    </source>
</evidence>
<dbReference type="PANTHER" id="PTHR42891">
    <property type="entry name" value="D-GLYCERO-BETA-D-MANNO-HEPTOSE-1,7-BISPHOSPHATE 7-PHOSPHATASE"/>
    <property type="match status" value="1"/>
</dbReference>
<dbReference type="AlphaFoldDB" id="I9AXX3"/>
<dbReference type="PATRIC" id="fig|1149862.3.peg.2753"/>
<comment type="caution">
    <text evidence="11">The sequence shown here is derived from an EMBL/GenBank/DDBJ whole genome shotgun (WGS) entry which is preliminary data.</text>
</comment>
<sequence>MLVSSSWDFLRWESEGVNKKPAVFFDRDGVLNVDRGYICKPREMTWMPGAIEAIRMLNQAGYLVFVVTNQSGIARGFFTEEAVYDFHEFMAQEAERQGAIIHSFYVCPHHPEGTMEKYSSICNCRKPLPGLIEQACLEWPVDLKGSFLVGDMQRDIDAAKGAEIPGYLFVEGNLHDFVQEILKDK</sequence>
<feature type="site" description="Stabilizes the phosphoryl group" evidence="9">
    <location>
        <position position="68"/>
    </location>
</feature>
<dbReference type="EC" id="3.1.3.-" evidence="7"/>
<feature type="site" description="Contributes to substrate recognition" evidence="9">
    <location>
        <position position="125"/>
    </location>
</feature>
<evidence type="ECO:0000313" key="12">
    <source>
        <dbReference type="Proteomes" id="UP000004324"/>
    </source>
</evidence>
<accession>I9AXX3</accession>
<dbReference type="PANTHER" id="PTHR42891:SF1">
    <property type="entry name" value="D-GLYCERO-BETA-D-MANNO-HEPTOSE-1,7-BISPHOSPHATE 7-PHOSPHATASE"/>
    <property type="match status" value="1"/>
</dbReference>
<feature type="binding site" evidence="10">
    <location>
        <position position="107"/>
    </location>
    <ligand>
        <name>Zn(2+)</name>
        <dbReference type="ChEBI" id="CHEBI:29105"/>
    </ligand>
</feature>
<dbReference type="InterPro" id="IPR006549">
    <property type="entry name" value="HAD-SF_hydro_IIIA"/>
</dbReference>
<organism evidence="11 12">
    <name type="scientific">Pelosinus fermentans B4</name>
    <dbReference type="NCBI Taxonomy" id="1149862"/>
    <lineage>
        <taxon>Bacteria</taxon>
        <taxon>Bacillati</taxon>
        <taxon>Bacillota</taxon>
        <taxon>Negativicutes</taxon>
        <taxon>Selenomonadales</taxon>
        <taxon>Sporomusaceae</taxon>
        <taxon>Pelosinus</taxon>
    </lineage>
</organism>
<evidence type="ECO:0000256" key="2">
    <source>
        <dbReference type="ARBA" id="ARBA00022490"/>
    </source>
</evidence>
<keyword evidence="10" id="KW-0862">Zinc</keyword>
<name>I9AXX3_9FIRM</name>
<dbReference type="InterPro" id="IPR004446">
    <property type="entry name" value="Heptose_bisP_phosphatase"/>
</dbReference>
<evidence type="ECO:0000256" key="4">
    <source>
        <dbReference type="ARBA" id="ARBA00022801"/>
    </source>
</evidence>
<dbReference type="GO" id="GO:0005975">
    <property type="term" value="P:carbohydrate metabolic process"/>
    <property type="evidence" value="ECO:0007669"/>
    <property type="project" value="InterPro"/>
</dbReference>